<dbReference type="InterPro" id="IPR041561">
    <property type="entry name" value="PglD_N"/>
</dbReference>
<proteinExistence type="predicted"/>
<dbReference type="InterPro" id="IPR011004">
    <property type="entry name" value="Trimer_LpxA-like_sf"/>
</dbReference>
<reference evidence="4 5" key="1">
    <citation type="submission" date="2013-12" db="EMBL/GenBank/DDBJ databases">
        <title>Comparative genomics of Petrotoga isolates.</title>
        <authorList>
            <person name="Nesbo C.L."/>
            <person name="Charchuk R."/>
            <person name="Chow K."/>
        </authorList>
    </citation>
    <scope>NUCLEOTIDE SEQUENCE [LARGE SCALE GENOMIC DNA]</scope>
    <source>
        <strain evidence="4 5">DSM 13574</strain>
    </source>
</reference>
<dbReference type="EMBL" id="AZRL01000017">
    <property type="protein sequence ID" value="PNR95886.1"/>
    <property type="molecule type" value="Genomic_DNA"/>
</dbReference>
<organism evidence="4 5">
    <name type="scientific">Petrotoga olearia DSM 13574</name>
    <dbReference type="NCBI Taxonomy" id="1122955"/>
    <lineage>
        <taxon>Bacteria</taxon>
        <taxon>Thermotogati</taxon>
        <taxon>Thermotogota</taxon>
        <taxon>Thermotogae</taxon>
        <taxon>Petrotogales</taxon>
        <taxon>Petrotogaceae</taxon>
        <taxon>Petrotoga</taxon>
    </lineage>
</organism>
<sequence length="214" mass="22922">MSNSIVLVGGGGHCKVVLDVIKENNYYDEIFISDLKENIGKEILDIRIKYVDEQLADLYNKGINFAFVSMGKININDQRMKLYKKIKNIGFKIPTIISKSSNVSIYTVISGGTFIGKNAIVNPGVKIGENCIINTGAIVEHDCIIGDNVHIGPGAVLSGGVKIGENSFIGTGVTIIQNTNIVGNTLIGAGAVVIKNIARSGVYVGNPAKEIRKE</sequence>
<dbReference type="Pfam" id="PF00132">
    <property type="entry name" value="Hexapep"/>
    <property type="match status" value="2"/>
</dbReference>
<name>A0A2K1NZD2_9BACT</name>
<dbReference type="RefSeq" id="WP_103067262.1">
    <property type="nucleotide sequence ID" value="NZ_AZRL01000017.1"/>
</dbReference>
<comment type="caution">
    <text evidence="4">The sequence shown here is derived from an EMBL/GenBank/DDBJ whole genome shotgun (WGS) entry which is preliminary data.</text>
</comment>
<dbReference type="Pfam" id="PF17836">
    <property type="entry name" value="PglD_N"/>
    <property type="match status" value="1"/>
</dbReference>
<gene>
    <name evidence="4" type="ORF">X929_06925</name>
</gene>
<dbReference type="NCBIfam" id="TIGR03570">
    <property type="entry name" value="NeuD_NnaD"/>
    <property type="match status" value="1"/>
</dbReference>
<dbReference type="PANTHER" id="PTHR43300">
    <property type="entry name" value="ACETYLTRANSFERASE"/>
    <property type="match status" value="1"/>
</dbReference>
<evidence type="ECO:0000256" key="1">
    <source>
        <dbReference type="PIRSR" id="PIRSR620019-1"/>
    </source>
</evidence>
<feature type="active site" description="Proton acceptor" evidence="1">
    <location>
        <position position="141"/>
    </location>
</feature>
<dbReference type="OrthoDB" id="9801456at2"/>
<evidence type="ECO:0000259" key="3">
    <source>
        <dbReference type="Pfam" id="PF17836"/>
    </source>
</evidence>
<dbReference type="Gene3D" id="2.160.10.10">
    <property type="entry name" value="Hexapeptide repeat proteins"/>
    <property type="match status" value="2"/>
</dbReference>
<feature type="site" description="Increases basicity of active site His" evidence="1">
    <location>
        <position position="142"/>
    </location>
</feature>
<dbReference type="CDD" id="cd03360">
    <property type="entry name" value="LbH_AT_putative"/>
    <property type="match status" value="1"/>
</dbReference>
<dbReference type="GO" id="GO:0016740">
    <property type="term" value="F:transferase activity"/>
    <property type="evidence" value="ECO:0007669"/>
    <property type="project" value="UniProtKB-KW"/>
</dbReference>
<dbReference type="InterPro" id="IPR050179">
    <property type="entry name" value="Trans_hexapeptide_repeat"/>
</dbReference>
<keyword evidence="4" id="KW-0808">Transferase</keyword>
<feature type="binding site" evidence="2">
    <location>
        <position position="71"/>
    </location>
    <ligand>
        <name>substrate</name>
    </ligand>
</feature>
<evidence type="ECO:0000313" key="5">
    <source>
        <dbReference type="Proteomes" id="UP000236434"/>
    </source>
</evidence>
<dbReference type="InterPro" id="IPR020019">
    <property type="entry name" value="AcTrfase_PglD-like"/>
</dbReference>
<feature type="binding site" evidence="2">
    <location>
        <position position="150"/>
    </location>
    <ligand>
        <name>acetyl-CoA</name>
        <dbReference type="ChEBI" id="CHEBI:57288"/>
    </ligand>
</feature>
<feature type="domain" description="PglD N-terminal" evidence="3">
    <location>
        <begin position="5"/>
        <end position="85"/>
    </location>
</feature>
<evidence type="ECO:0000313" key="4">
    <source>
        <dbReference type="EMBL" id="PNR95886.1"/>
    </source>
</evidence>
<accession>A0A2K1NZD2</accession>
<dbReference type="Proteomes" id="UP000236434">
    <property type="component" value="Unassembled WGS sequence"/>
</dbReference>
<dbReference type="AlphaFoldDB" id="A0A2K1NZD2"/>
<protein>
    <submittedName>
        <fullName evidence="4">Serine acetyltransferase</fullName>
    </submittedName>
</protein>
<dbReference type="PANTHER" id="PTHR43300:SF7">
    <property type="entry name" value="UDP-N-ACETYLBACILLOSAMINE N-ACETYLTRANSFERASE"/>
    <property type="match status" value="1"/>
</dbReference>
<dbReference type="Gene3D" id="3.40.50.20">
    <property type="match status" value="1"/>
</dbReference>
<evidence type="ECO:0000256" key="2">
    <source>
        <dbReference type="PIRSR" id="PIRSR620019-2"/>
    </source>
</evidence>
<dbReference type="InterPro" id="IPR001451">
    <property type="entry name" value="Hexapep"/>
</dbReference>
<dbReference type="SUPFAM" id="SSF51161">
    <property type="entry name" value="Trimeric LpxA-like enzymes"/>
    <property type="match status" value="1"/>
</dbReference>